<dbReference type="Gene3D" id="3.40.605.10">
    <property type="entry name" value="Aldehyde Dehydrogenase, Chain A, domain 1"/>
    <property type="match status" value="1"/>
</dbReference>
<reference evidence="9 10" key="1">
    <citation type="submission" date="2017-09" db="EMBL/GenBank/DDBJ databases">
        <authorList>
            <person name="Ehlers B."/>
            <person name="Leendertz F.H."/>
        </authorList>
    </citation>
    <scope>NUCLEOTIDE SEQUENCE [LARGE SCALE GENOMIC DNA]</scope>
    <source>
        <strain evidence="9 10">DSM 16848</strain>
    </source>
</reference>
<evidence type="ECO:0000256" key="5">
    <source>
        <dbReference type="ARBA" id="ARBA00023002"/>
    </source>
</evidence>
<evidence type="ECO:0000259" key="8">
    <source>
        <dbReference type="Pfam" id="PF00171"/>
    </source>
</evidence>
<evidence type="ECO:0000256" key="3">
    <source>
        <dbReference type="ARBA" id="ARBA00022650"/>
    </source>
</evidence>
<feature type="domain" description="Aldehyde dehydrogenase" evidence="8">
    <location>
        <begin position="311"/>
        <end position="375"/>
    </location>
</feature>
<keyword evidence="10" id="KW-1185">Reference proteome</keyword>
<dbReference type="Proteomes" id="UP000219669">
    <property type="component" value="Unassembled WGS sequence"/>
</dbReference>
<dbReference type="AlphaFoldDB" id="A0A286E3W6"/>
<evidence type="ECO:0000313" key="9">
    <source>
        <dbReference type="EMBL" id="SOD65600.1"/>
    </source>
</evidence>
<dbReference type="Gene3D" id="3.40.309.10">
    <property type="entry name" value="Aldehyde Dehydrogenase, Chain A, domain 2"/>
    <property type="match status" value="1"/>
</dbReference>
<evidence type="ECO:0000256" key="6">
    <source>
        <dbReference type="ARBA" id="ARBA00049024"/>
    </source>
</evidence>
<keyword evidence="2 7" id="KW-0028">Amino-acid biosynthesis</keyword>
<dbReference type="InterPro" id="IPR016161">
    <property type="entry name" value="Ald_DH/histidinol_DH"/>
</dbReference>
<evidence type="ECO:0000256" key="1">
    <source>
        <dbReference type="ARBA" id="ARBA00004985"/>
    </source>
</evidence>
<keyword evidence="4 7" id="KW-0521">NADP</keyword>
<dbReference type="GO" id="GO:0055129">
    <property type="term" value="P:L-proline biosynthetic process"/>
    <property type="evidence" value="ECO:0007669"/>
    <property type="project" value="UniProtKB-UniRule"/>
</dbReference>
<comment type="similarity">
    <text evidence="7">Belongs to the gamma-glutamyl phosphate reductase family.</text>
</comment>
<gene>
    <name evidence="7" type="primary">proA</name>
    <name evidence="9" type="ORF">SAMN02746062_00345</name>
</gene>
<dbReference type="OrthoDB" id="9809970at2"/>
<accession>A0A286E3W6</accession>
<proteinExistence type="inferred from homology"/>
<dbReference type="InterPro" id="IPR016163">
    <property type="entry name" value="Ald_DH_C"/>
</dbReference>
<evidence type="ECO:0000313" key="10">
    <source>
        <dbReference type="Proteomes" id="UP000219669"/>
    </source>
</evidence>
<dbReference type="EMBL" id="OCNF01000002">
    <property type="protein sequence ID" value="SOD65600.1"/>
    <property type="molecule type" value="Genomic_DNA"/>
</dbReference>
<dbReference type="PROSITE" id="PS01223">
    <property type="entry name" value="PROA"/>
    <property type="match status" value="1"/>
</dbReference>
<dbReference type="RefSeq" id="WP_097113418.1">
    <property type="nucleotide sequence ID" value="NZ_CP083931.1"/>
</dbReference>
<dbReference type="FunFam" id="3.40.309.10:FF:000006">
    <property type="entry name" value="Gamma-glutamyl phosphate reductase"/>
    <property type="match status" value="1"/>
</dbReference>
<dbReference type="NCBIfam" id="TIGR00407">
    <property type="entry name" value="proA"/>
    <property type="match status" value="1"/>
</dbReference>
<sequence length="419" mass="45922">MSDSQQYIENKAQCARVAFYQLAQASSHDKNAALQRLADLILANQNAILQANQQDMQNAQAKGLDNAMLDRLQLNEKSLAAMCEGLHQIIALPDPIGEMDEFRLRPNGLRIGKMRVPLGVIGMIYESRPNVTVDAAALCLKSGNACILRGGSEAFHSNMALAKLIQQALHETGLPENAVCFVASTDRQHVGDMLQAVDLIDVIIPRGGKSLVSRISQESRVPVIKHLDGICHVYIDEFADKTKALNIAFNAKTSRYGTCNTMETLLIHTSRAAEILPQLADLYATKSVELRGCLKTRAILPHIQAASDEDWATEYLAPILSIKMVDNEDEAISHINQYGSHHTDSIVTENYTLANRFLRQVDSASVMVNVSTRFADGFEYGLGAEIGISTDKIHVRGPVGLHGLTSQKWIVLGDGQIRV</sequence>
<dbReference type="UniPathway" id="UPA00098">
    <property type="reaction ID" value="UER00360"/>
</dbReference>
<feature type="domain" description="Aldehyde dehydrogenase" evidence="8">
    <location>
        <begin position="6"/>
        <end position="286"/>
    </location>
</feature>
<comment type="pathway">
    <text evidence="1 7">Amino-acid biosynthesis; L-proline biosynthesis; L-glutamate 5-semialdehyde from L-glutamate: step 2/2.</text>
</comment>
<organism evidence="9 10">
    <name type="scientific">Alysiella filiformis DSM 16848</name>
    <dbReference type="NCBI Taxonomy" id="1120981"/>
    <lineage>
        <taxon>Bacteria</taxon>
        <taxon>Pseudomonadati</taxon>
        <taxon>Pseudomonadota</taxon>
        <taxon>Betaproteobacteria</taxon>
        <taxon>Neisseriales</taxon>
        <taxon>Neisseriaceae</taxon>
        <taxon>Alysiella</taxon>
    </lineage>
</organism>
<keyword evidence="5 7" id="KW-0560">Oxidoreductase</keyword>
<name>A0A286E3W6_9NEIS</name>
<dbReference type="PANTHER" id="PTHR11063">
    <property type="entry name" value="GLUTAMATE SEMIALDEHYDE DEHYDROGENASE"/>
    <property type="match status" value="1"/>
</dbReference>
<dbReference type="PIRSF" id="PIRSF000151">
    <property type="entry name" value="GPR"/>
    <property type="match status" value="1"/>
</dbReference>
<keyword evidence="3 7" id="KW-0641">Proline biosynthesis</keyword>
<comment type="function">
    <text evidence="7">Catalyzes the NADPH-dependent reduction of L-glutamate 5-phosphate into L-glutamate 5-semialdehyde and phosphate. The product spontaneously undergoes cyclization to form 1-pyrroline-5-carboxylate.</text>
</comment>
<dbReference type="SUPFAM" id="SSF53720">
    <property type="entry name" value="ALDH-like"/>
    <property type="match status" value="1"/>
</dbReference>
<dbReference type="HAMAP" id="MF_00412">
    <property type="entry name" value="ProA"/>
    <property type="match status" value="1"/>
</dbReference>
<dbReference type="GO" id="GO:0004350">
    <property type="term" value="F:glutamate-5-semialdehyde dehydrogenase activity"/>
    <property type="evidence" value="ECO:0007669"/>
    <property type="project" value="UniProtKB-UniRule"/>
</dbReference>
<comment type="catalytic activity">
    <reaction evidence="6 7">
        <text>L-glutamate 5-semialdehyde + phosphate + NADP(+) = L-glutamyl 5-phosphate + NADPH + H(+)</text>
        <dbReference type="Rhea" id="RHEA:19541"/>
        <dbReference type="ChEBI" id="CHEBI:15378"/>
        <dbReference type="ChEBI" id="CHEBI:43474"/>
        <dbReference type="ChEBI" id="CHEBI:57783"/>
        <dbReference type="ChEBI" id="CHEBI:58066"/>
        <dbReference type="ChEBI" id="CHEBI:58274"/>
        <dbReference type="ChEBI" id="CHEBI:58349"/>
        <dbReference type="EC" id="1.2.1.41"/>
    </reaction>
</comment>
<dbReference type="InterPro" id="IPR020593">
    <property type="entry name" value="G-glutamylP_reductase_CS"/>
</dbReference>
<dbReference type="InterPro" id="IPR012134">
    <property type="entry name" value="Glu-5-SA_DH"/>
</dbReference>
<dbReference type="GO" id="GO:0005737">
    <property type="term" value="C:cytoplasm"/>
    <property type="evidence" value="ECO:0007669"/>
    <property type="project" value="UniProtKB-SubCell"/>
</dbReference>
<evidence type="ECO:0000256" key="7">
    <source>
        <dbReference type="HAMAP-Rule" id="MF_00412"/>
    </source>
</evidence>
<dbReference type="NCBIfam" id="NF001221">
    <property type="entry name" value="PRK00197.1"/>
    <property type="match status" value="1"/>
</dbReference>
<keyword evidence="7" id="KW-0963">Cytoplasm</keyword>
<dbReference type="InterPro" id="IPR015590">
    <property type="entry name" value="Aldehyde_DH_dom"/>
</dbReference>
<dbReference type="CDD" id="cd07079">
    <property type="entry name" value="ALDH_F18-19_ProA-GPR"/>
    <property type="match status" value="1"/>
</dbReference>
<comment type="subcellular location">
    <subcellularLocation>
        <location evidence="7">Cytoplasm</location>
    </subcellularLocation>
</comment>
<protein>
    <recommendedName>
        <fullName evidence="7">Gamma-glutamyl phosphate reductase</fullName>
        <shortName evidence="7">GPR</shortName>
        <ecNumber evidence="7">1.2.1.41</ecNumber>
    </recommendedName>
    <alternativeName>
        <fullName evidence="7">Glutamate-5-semialdehyde dehydrogenase</fullName>
    </alternativeName>
    <alternativeName>
        <fullName evidence="7">Glutamyl-gamma-semialdehyde dehydrogenase</fullName>
        <shortName evidence="7">GSA dehydrogenase</shortName>
    </alternativeName>
</protein>
<evidence type="ECO:0000256" key="4">
    <source>
        <dbReference type="ARBA" id="ARBA00022857"/>
    </source>
</evidence>
<dbReference type="EC" id="1.2.1.41" evidence="7"/>
<evidence type="ECO:0000256" key="2">
    <source>
        <dbReference type="ARBA" id="ARBA00022605"/>
    </source>
</evidence>
<dbReference type="InterPro" id="IPR016162">
    <property type="entry name" value="Ald_DH_N"/>
</dbReference>
<dbReference type="InterPro" id="IPR000965">
    <property type="entry name" value="GPR_dom"/>
</dbReference>
<dbReference type="GO" id="GO:0050661">
    <property type="term" value="F:NADP binding"/>
    <property type="evidence" value="ECO:0007669"/>
    <property type="project" value="InterPro"/>
</dbReference>
<dbReference type="Pfam" id="PF00171">
    <property type="entry name" value="Aldedh"/>
    <property type="match status" value="2"/>
</dbReference>
<dbReference type="PANTHER" id="PTHR11063:SF8">
    <property type="entry name" value="DELTA-1-PYRROLINE-5-CARBOXYLATE SYNTHASE"/>
    <property type="match status" value="1"/>
</dbReference>